<dbReference type="InterPro" id="IPR011034">
    <property type="entry name" value="Formyl_transferase-like_C_sf"/>
</dbReference>
<dbReference type="KEGG" id="phm:PSMK_29220"/>
<comment type="similarity">
    <text evidence="1">Belongs to the Fmt family.</text>
</comment>
<dbReference type="GO" id="GO:0004479">
    <property type="term" value="F:methionyl-tRNA formyltransferase activity"/>
    <property type="evidence" value="ECO:0007669"/>
    <property type="project" value="UniProtKB-EC"/>
</dbReference>
<dbReference type="EMBL" id="AP012338">
    <property type="protein sequence ID" value="BAM05081.1"/>
    <property type="molecule type" value="Genomic_DNA"/>
</dbReference>
<keyword evidence="4" id="KW-0648">Protein biosynthesis</keyword>
<dbReference type="InterPro" id="IPR002376">
    <property type="entry name" value="Formyl_transf_N"/>
</dbReference>
<dbReference type="InterPro" id="IPR041711">
    <property type="entry name" value="Met-tRNA-FMT_N"/>
</dbReference>
<dbReference type="InterPro" id="IPR044135">
    <property type="entry name" value="Met-tRNA-FMT_C"/>
</dbReference>
<dbReference type="RefSeq" id="WP_014438289.1">
    <property type="nucleotide sequence ID" value="NC_017080.1"/>
</dbReference>
<dbReference type="InterPro" id="IPR005793">
    <property type="entry name" value="Formyl_trans_C"/>
</dbReference>
<reference evidence="7 8" key="1">
    <citation type="submission" date="2012-02" db="EMBL/GenBank/DDBJ databases">
        <title>Complete genome sequence of Phycisphaera mikurensis NBRC 102666.</title>
        <authorList>
            <person name="Ankai A."/>
            <person name="Hosoyama A."/>
            <person name="Terui Y."/>
            <person name="Sekine M."/>
            <person name="Fukai R."/>
            <person name="Kato Y."/>
            <person name="Nakamura S."/>
            <person name="Yamada-Narita S."/>
            <person name="Kawakoshi A."/>
            <person name="Fukunaga Y."/>
            <person name="Yamazaki S."/>
            <person name="Fujita N."/>
        </authorList>
    </citation>
    <scope>NUCLEOTIDE SEQUENCE [LARGE SCALE GENOMIC DNA]</scope>
    <source>
        <strain evidence="8">NBRC 102666 / KCTC 22515 / FYK2301M01</strain>
    </source>
</reference>
<proteinExistence type="inferred from homology"/>
<evidence type="ECO:0000259" key="5">
    <source>
        <dbReference type="Pfam" id="PF00551"/>
    </source>
</evidence>
<dbReference type="HOGENOM" id="CLU_033347_2_0_0"/>
<dbReference type="Proteomes" id="UP000007881">
    <property type="component" value="Chromosome"/>
</dbReference>
<accession>I0IIJ3</accession>
<dbReference type="InterPro" id="IPR036477">
    <property type="entry name" value="Formyl_transf_N_sf"/>
</dbReference>
<name>I0IIJ3_PHYMF</name>
<gene>
    <name evidence="7" type="primary">fmt</name>
    <name evidence="7" type="ordered locus">PSMK_29220</name>
</gene>
<dbReference type="PANTHER" id="PTHR11138">
    <property type="entry name" value="METHIONYL-TRNA FORMYLTRANSFERASE"/>
    <property type="match status" value="1"/>
</dbReference>
<dbReference type="PANTHER" id="PTHR11138:SF5">
    <property type="entry name" value="METHIONYL-TRNA FORMYLTRANSFERASE, MITOCHONDRIAL"/>
    <property type="match status" value="1"/>
</dbReference>
<dbReference type="SUPFAM" id="SSF50486">
    <property type="entry name" value="FMT C-terminal domain-like"/>
    <property type="match status" value="1"/>
</dbReference>
<evidence type="ECO:0000256" key="4">
    <source>
        <dbReference type="ARBA" id="ARBA00022917"/>
    </source>
</evidence>
<evidence type="ECO:0000313" key="8">
    <source>
        <dbReference type="Proteomes" id="UP000007881"/>
    </source>
</evidence>
<evidence type="ECO:0000256" key="2">
    <source>
        <dbReference type="ARBA" id="ARBA00012261"/>
    </source>
</evidence>
<dbReference type="EC" id="2.1.2.9" evidence="2"/>
<evidence type="ECO:0000256" key="1">
    <source>
        <dbReference type="ARBA" id="ARBA00010699"/>
    </source>
</evidence>
<evidence type="ECO:0000259" key="6">
    <source>
        <dbReference type="Pfam" id="PF02911"/>
    </source>
</evidence>
<feature type="domain" description="Formyl transferase C-terminal" evidence="6">
    <location>
        <begin position="202"/>
        <end position="300"/>
    </location>
</feature>
<dbReference type="eggNOG" id="COG0223">
    <property type="taxonomic scope" value="Bacteria"/>
</dbReference>
<keyword evidence="3 7" id="KW-0808">Transferase</keyword>
<organism evidence="7 8">
    <name type="scientific">Phycisphaera mikurensis (strain NBRC 102666 / KCTC 22515 / FYK2301M01)</name>
    <dbReference type="NCBI Taxonomy" id="1142394"/>
    <lineage>
        <taxon>Bacteria</taxon>
        <taxon>Pseudomonadati</taxon>
        <taxon>Planctomycetota</taxon>
        <taxon>Phycisphaerae</taxon>
        <taxon>Phycisphaerales</taxon>
        <taxon>Phycisphaeraceae</taxon>
        <taxon>Phycisphaera</taxon>
    </lineage>
</organism>
<dbReference type="OrthoDB" id="9802815at2"/>
<dbReference type="Pfam" id="PF00551">
    <property type="entry name" value="Formyl_trans_N"/>
    <property type="match status" value="1"/>
</dbReference>
<dbReference type="Gene3D" id="3.40.50.12230">
    <property type="match status" value="1"/>
</dbReference>
<feature type="domain" description="Formyl transferase N-terminal" evidence="5">
    <location>
        <begin position="7"/>
        <end position="178"/>
    </location>
</feature>
<dbReference type="GO" id="GO:0005829">
    <property type="term" value="C:cytosol"/>
    <property type="evidence" value="ECO:0007669"/>
    <property type="project" value="TreeGrafter"/>
</dbReference>
<dbReference type="Pfam" id="PF02911">
    <property type="entry name" value="Formyl_trans_C"/>
    <property type="match status" value="1"/>
</dbReference>
<dbReference type="SUPFAM" id="SSF53328">
    <property type="entry name" value="Formyltransferase"/>
    <property type="match status" value="1"/>
</dbReference>
<protein>
    <recommendedName>
        <fullName evidence="2">methionyl-tRNA formyltransferase</fullName>
        <ecNumber evidence="2">2.1.2.9</ecNumber>
    </recommendedName>
</protein>
<sequence length="317" mass="32320">MRLLLFGSGAFGVPTFAALHAAHEVVALAGPPDRPAGRKRVLTPAPAVAWAREAGVEPWRSENVNDPAFVARAADAGVDASVVIAFGQKLGPPLLAAMGRLSVNLHGSLLPAWRGAAPVQRSVMAGEAVTGVSVIALAERMDAGAVYEQAELAVQPHETAGEVHDRLAALGPAAVLAVLARLEDGTLAPWEQDASAATHAAKLRKADGTTAFDAPPAAVAARINGLNPWPGCRVAVRGPAGEEAGFLLLRRAEPGGDRVDGEPPAAGTVDEEGRVAAAGGIVRLLEVQVPGRGVIPLAGFRRGGGLPRGSVLHAVEA</sequence>
<evidence type="ECO:0000313" key="7">
    <source>
        <dbReference type="EMBL" id="BAM05081.1"/>
    </source>
</evidence>
<dbReference type="CDD" id="cd08646">
    <property type="entry name" value="FMT_core_Met-tRNA-FMT_N"/>
    <property type="match status" value="1"/>
</dbReference>
<evidence type="ECO:0000256" key="3">
    <source>
        <dbReference type="ARBA" id="ARBA00022679"/>
    </source>
</evidence>
<dbReference type="CDD" id="cd08704">
    <property type="entry name" value="Met_tRNA_FMT_C"/>
    <property type="match status" value="1"/>
</dbReference>
<dbReference type="AlphaFoldDB" id="I0IIJ3"/>
<dbReference type="STRING" id="1142394.PSMK_29220"/>
<keyword evidence="8" id="KW-1185">Reference proteome</keyword>